<keyword evidence="6" id="KW-0328">Glycosyltransferase</keyword>
<dbReference type="InterPro" id="IPR009647">
    <property type="entry name" value="PBP_C"/>
</dbReference>
<dbReference type="InterPro" id="IPR004827">
    <property type="entry name" value="bZIP"/>
</dbReference>
<dbReference type="Pfam" id="PF00912">
    <property type="entry name" value="Transgly"/>
    <property type="match status" value="1"/>
</dbReference>
<dbReference type="GO" id="GO:0004180">
    <property type="term" value="F:carboxypeptidase activity"/>
    <property type="evidence" value="ECO:0007669"/>
    <property type="project" value="UniProtKB-KW"/>
</dbReference>
<dbReference type="SUPFAM" id="SSF53955">
    <property type="entry name" value="Lysozyme-like"/>
    <property type="match status" value="1"/>
</dbReference>
<keyword evidence="8" id="KW-0378">Hydrolase</keyword>
<keyword evidence="9" id="KW-0511">Multifunctional enzyme</keyword>
<dbReference type="NCBIfam" id="TIGR02073">
    <property type="entry name" value="PBP_1c"/>
    <property type="match status" value="1"/>
</dbReference>
<organism evidence="13 14">
    <name type="scientific">Thioflavicoccus mobilis 8321</name>
    <dbReference type="NCBI Taxonomy" id="765912"/>
    <lineage>
        <taxon>Bacteria</taxon>
        <taxon>Pseudomonadati</taxon>
        <taxon>Pseudomonadota</taxon>
        <taxon>Gammaproteobacteria</taxon>
        <taxon>Chromatiales</taxon>
        <taxon>Chromatiaceae</taxon>
        <taxon>Thioflavicoccus</taxon>
    </lineage>
</organism>
<keyword evidence="14" id="KW-1185">Reference proteome</keyword>
<dbReference type="GO" id="GO:0030288">
    <property type="term" value="C:outer membrane-bounded periplasmic space"/>
    <property type="evidence" value="ECO:0007669"/>
    <property type="project" value="TreeGrafter"/>
</dbReference>
<evidence type="ECO:0000313" key="13">
    <source>
        <dbReference type="EMBL" id="AGA91853.1"/>
    </source>
</evidence>
<dbReference type="InterPro" id="IPR001460">
    <property type="entry name" value="PCN-bd_Tpept"/>
</dbReference>
<dbReference type="SUPFAM" id="SSF56601">
    <property type="entry name" value="beta-lactamase/transpeptidase-like"/>
    <property type="match status" value="1"/>
</dbReference>
<dbReference type="InterPro" id="IPR012338">
    <property type="entry name" value="Beta-lactam/transpept-like"/>
</dbReference>
<dbReference type="GO" id="GO:0006508">
    <property type="term" value="P:proteolysis"/>
    <property type="evidence" value="ECO:0007669"/>
    <property type="project" value="UniProtKB-KW"/>
</dbReference>
<reference evidence="13 14" key="1">
    <citation type="submission" date="2011-09" db="EMBL/GenBank/DDBJ databases">
        <title>Complete sequence of chromosome of Thioflavicoccus mobilis 8321.</title>
        <authorList>
            <consortium name="US DOE Joint Genome Institute"/>
            <person name="Lucas S."/>
            <person name="Han J."/>
            <person name="Lapidus A."/>
            <person name="Cheng J.-F."/>
            <person name="Goodwin L."/>
            <person name="Pitluck S."/>
            <person name="Peters L."/>
            <person name="Ovchinnikova G."/>
            <person name="Lu M."/>
            <person name="Detter J.C."/>
            <person name="Han C."/>
            <person name="Tapia R."/>
            <person name="Land M."/>
            <person name="Hauser L."/>
            <person name="Kyrpides N."/>
            <person name="Ivanova N."/>
            <person name="Pagani I."/>
            <person name="Vogl K."/>
            <person name="Liu Z."/>
            <person name="Imhoff J."/>
            <person name="Thiel V."/>
            <person name="Frigaard N.-U."/>
            <person name="Bryant D."/>
            <person name="Woyke T."/>
        </authorList>
    </citation>
    <scope>NUCLEOTIDE SEQUENCE [LARGE SCALE GENOMIC DNA]</scope>
    <source>
        <strain evidence="13 14">8321</strain>
    </source>
</reference>
<feature type="domain" description="BZIP" evidence="12">
    <location>
        <begin position="218"/>
        <end position="233"/>
    </location>
</feature>
<comment type="similarity">
    <text evidence="2">In the C-terminal section; belongs to the transpeptidase family.</text>
</comment>
<dbReference type="InterPro" id="IPR036950">
    <property type="entry name" value="PBP_transglycosylase"/>
</dbReference>
<evidence type="ECO:0000256" key="9">
    <source>
        <dbReference type="ARBA" id="ARBA00023268"/>
    </source>
</evidence>
<keyword evidence="5" id="KW-0645">Protease</keyword>
<dbReference type="InterPro" id="IPR011815">
    <property type="entry name" value="PBP_1c"/>
</dbReference>
<dbReference type="AlphaFoldDB" id="L0GYK0"/>
<evidence type="ECO:0000256" key="10">
    <source>
        <dbReference type="ARBA" id="ARBA00044770"/>
    </source>
</evidence>
<dbReference type="GO" id="GO:0008955">
    <property type="term" value="F:peptidoglycan glycosyltransferase activity"/>
    <property type="evidence" value="ECO:0007669"/>
    <property type="project" value="UniProtKB-EC"/>
</dbReference>
<dbReference type="InterPro" id="IPR001264">
    <property type="entry name" value="Glyco_trans_51"/>
</dbReference>
<comment type="pathway">
    <text evidence="1">Cell wall biogenesis; peptidoglycan biosynthesis.</text>
</comment>
<dbReference type="Gene3D" id="3.40.710.10">
    <property type="entry name" value="DD-peptidase/beta-lactamase superfamily"/>
    <property type="match status" value="1"/>
</dbReference>
<accession>L0GYK0</accession>
<dbReference type="RefSeq" id="WP_015281981.1">
    <property type="nucleotide sequence ID" value="NC_019940.1"/>
</dbReference>
<dbReference type="PROSITE" id="PS00036">
    <property type="entry name" value="BZIP_BASIC"/>
    <property type="match status" value="1"/>
</dbReference>
<evidence type="ECO:0000313" key="14">
    <source>
        <dbReference type="Proteomes" id="UP000010816"/>
    </source>
</evidence>
<dbReference type="EC" id="2.4.99.28" evidence="10"/>
<evidence type="ECO:0000256" key="2">
    <source>
        <dbReference type="ARBA" id="ARBA00007090"/>
    </source>
</evidence>
<proteinExistence type="inferred from homology"/>
<dbReference type="Pfam" id="PF06832">
    <property type="entry name" value="BiPBP_C"/>
    <property type="match status" value="1"/>
</dbReference>
<dbReference type="HOGENOM" id="CLU_006354_7_3_6"/>
<keyword evidence="7" id="KW-0808">Transferase</keyword>
<keyword evidence="4" id="KW-0121">Carboxypeptidase</keyword>
<dbReference type="PANTHER" id="PTHR32282:SF15">
    <property type="entry name" value="PENICILLIN-BINDING PROTEIN 1C"/>
    <property type="match status" value="1"/>
</dbReference>
<dbReference type="KEGG" id="tmb:Thimo_3173"/>
<evidence type="ECO:0000256" key="5">
    <source>
        <dbReference type="ARBA" id="ARBA00022670"/>
    </source>
</evidence>
<gene>
    <name evidence="13" type="ORF">Thimo_3173</name>
</gene>
<dbReference type="GO" id="GO:0003700">
    <property type="term" value="F:DNA-binding transcription factor activity"/>
    <property type="evidence" value="ECO:0007669"/>
    <property type="project" value="InterPro"/>
</dbReference>
<comment type="catalytic activity">
    <reaction evidence="11">
        <text>[GlcNAc-(1-&gt;4)-Mur2Ac(oyl-L-Ala-gamma-D-Glu-L-Lys-D-Ala-D-Ala)](n)-di-trans,octa-cis-undecaprenyl diphosphate + beta-D-GlcNAc-(1-&gt;4)-Mur2Ac(oyl-L-Ala-gamma-D-Glu-L-Lys-D-Ala-D-Ala)-di-trans,octa-cis-undecaprenyl diphosphate = [GlcNAc-(1-&gt;4)-Mur2Ac(oyl-L-Ala-gamma-D-Glu-L-Lys-D-Ala-D-Ala)](n+1)-di-trans,octa-cis-undecaprenyl diphosphate + di-trans,octa-cis-undecaprenyl diphosphate + H(+)</text>
        <dbReference type="Rhea" id="RHEA:23708"/>
        <dbReference type="Rhea" id="RHEA-COMP:9602"/>
        <dbReference type="Rhea" id="RHEA-COMP:9603"/>
        <dbReference type="ChEBI" id="CHEBI:15378"/>
        <dbReference type="ChEBI" id="CHEBI:58405"/>
        <dbReference type="ChEBI" id="CHEBI:60033"/>
        <dbReference type="ChEBI" id="CHEBI:78435"/>
        <dbReference type="EC" id="2.4.99.28"/>
    </reaction>
</comment>
<dbReference type="Proteomes" id="UP000010816">
    <property type="component" value="Chromosome"/>
</dbReference>
<protein>
    <recommendedName>
        <fullName evidence="10">peptidoglycan glycosyltransferase</fullName>
        <ecNumber evidence="10">2.4.99.28</ecNumber>
    </recommendedName>
</protein>
<evidence type="ECO:0000256" key="3">
    <source>
        <dbReference type="ARBA" id="ARBA00007739"/>
    </source>
</evidence>
<dbReference type="eggNOG" id="COG4953">
    <property type="taxonomic scope" value="Bacteria"/>
</dbReference>
<evidence type="ECO:0000256" key="1">
    <source>
        <dbReference type="ARBA" id="ARBA00004752"/>
    </source>
</evidence>
<evidence type="ECO:0000256" key="6">
    <source>
        <dbReference type="ARBA" id="ARBA00022676"/>
    </source>
</evidence>
<dbReference type="UniPathway" id="UPA00219"/>
<dbReference type="Gene3D" id="1.10.3810.10">
    <property type="entry name" value="Biosynthetic peptidoglycan transglycosylase-like"/>
    <property type="match status" value="1"/>
</dbReference>
<dbReference type="STRING" id="765912.Thimo_3173"/>
<comment type="similarity">
    <text evidence="3">In the N-terminal section; belongs to the glycosyltransferase 51 family.</text>
</comment>
<dbReference type="InterPro" id="IPR050396">
    <property type="entry name" value="Glycosyltr_51/Transpeptidase"/>
</dbReference>
<dbReference type="InterPro" id="IPR023346">
    <property type="entry name" value="Lysozyme-like_dom_sf"/>
</dbReference>
<dbReference type="GO" id="GO:0008658">
    <property type="term" value="F:penicillin binding"/>
    <property type="evidence" value="ECO:0007669"/>
    <property type="project" value="InterPro"/>
</dbReference>
<dbReference type="PANTHER" id="PTHR32282">
    <property type="entry name" value="BINDING PROTEIN TRANSPEPTIDASE, PUTATIVE-RELATED"/>
    <property type="match status" value="1"/>
</dbReference>
<dbReference type="PATRIC" id="fig|765912.4.peg.3103"/>
<evidence type="ECO:0000256" key="4">
    <source>
        <dbReference type="ARBA" id="ARBA00022645"/>
    </source>
</evidence>
<name>L0GYK0_9GAMM</name>
<dbReference type="EMBL" id="CP003051">
    <property type="protein sequence ID" value="AGA91853.1"/>
    <property type="molecule type" value="Genomic_DNA"/>
</dbReference>
<evidence type="ECO:0000256" key="11">
    <source>
        <dbReference type="ARBA" id="ARBA00049902"/>
    </source>
</evidence>
<evidence type="ECO:0000256" key="8">
    <source>
        <dbReference type="ARBA" id="ARBA00022801"/>
    </source>
</evidence>
<dbReference type="GO" id="GO:0009252">
    <property type="term" value="P:peptidoglycan biosynthetic process"/>
    <property type="evidence" value="ECO:0007669"/>
    <property type="project" value="UniProtKB-UniPathway"/>
</dbReference>
<sequence length="699" mass="73654">MASTGIGTVAGRRRVLLGAALLAAALFGAVAGPLGWQAFVAGVTPPSLAIPTSPLVVDRDGRLLRPFTVADGRWRLPVTLDEVDPRFVAMLLAWEDQRFWTHAGVDPWAVARAAFQALAAGRIVSGASTLTMQVVRLRQGEPTRDLAGKVAQARQALALERQADKTAILTAYLRLAPYGGNLEGVRSAALAYLGKEPRRLTTAEAALLVALPQAPEARRPDRNPQAARRARDRVLARAEARGLIDTAEAAAARQEPVPTRRRPFPMLAAHAAARAVREAPGRDLYRLSIDAGLQRRLEALAAERVAAVGPGVSLALLAADHRSGEILAAVGSPDPISTGRQGFIDMTRAVRSPGSTLKPLIYGLGFELGLAHPESLIEDRPSGFSGYVPSNFDRTFHGTVTVREALQRSLNVPAVTMLEAVGPARLVARLRRAGVTPVLPDLSPPGLAIGLGGVGLTLTDLVHLYAAIARGGEAVELSNHLEHPASGPGRRVLERRAAWQVGDILAGAPAPTNASPGTLAYKTGTSYGYRDAWAIGFDGRHVVGVWVGRPDGAPVPGLVGINVAAPILIDAFARLGPRTPLPAPPRGVLIATTADLPPPLRRVRAPHQAATTTIAAPEIAYPPDGAQIALGLDRTISAPLPLKVRNGLPPFIWYVDGAPVARSPYGRPADWHPASPGFATIAVVDARGRASRARVLLEP</sequence>
<evidence type="ECO:0000259" key="12">
    <source>
        <dbReference type="PROSITE" id="PS00036"/>
    </source>
</evidence>
<dbReference type="Pfam" id="PF00905">
    <property type="entry name" value="Transpeptidase"/>
    <property type="match status" value="1"/>
</dbReference>
<evidence type="ECO:0000256" key="7">
    <source>
        <dbReference type="ARBA" id="ARBA00022679"/>
    </source>
</evidence>